<dbReference type="InterPro" id="IPR008972">
    <property type="entry name" value="Cupredoxin"/>
</dbReference>
<dbReference type="EMBL" id="CP054697">
    <property type="protein sequence ID" value="QMS86521.1"/>
    <property type="molecule type" value="Genomic_DNA"/>
</dbReference>
<dbReference type="RefSeq" id="WP_181927334.1">
    <property type="nucleotide sequence ID" value="NZ_CP054697.1"/>
</dbReference>
<dbReference type="KEGG" id="ned:HUN01_02670"/>
<evidence type="ECO:0000256" key="3">
    <source>
        <dbReference type="ARBA" id="ARBA00022448"/>
    </source>
</evidence>
<gene>
    <name evidence="15" type="ORF">HUN01_02670</name>
</gene>
<accession>A0A7D7QHH3</accession>
<proteinExistence type="inferred from homology"/>
<dbReference type="PANTHER" id="PTHR22888">
    <property type="entry name" value="CYTOCHROME C OXIDASE, SUBUNIT II"/>
    <property type="match status" value="1"/>
</dbReference>
<dbReference type="InterPro" id="IPR045187">
    <property type="entry name" value="CcO_II"/>
</dbReference>
<keyword evidence="8 12" id="KW-1133">Transmembrane helix</keyword>
<keyword evidence="11" id="KW-0186">Copper</keyword>
<reference evidence="16" key="1">
    <citation type="submission" date="2020-06" db="EMBL/GenBank/DDBJ databases">
        <title>Nostoc edaphicum CCNP1411 genome.</title>
        <authorList>
            <person name="Fidor A."/>
            <person name="Grabski M."/>
            <person name="Gawor J."/>
            <person name="Gromadka R."/>
            <person name="Wegrzyn G."/>
            <person name="Mazur-Marzec H."/>
        </authorList>
    </citation>
    <scope>NUCLEOTIDE SEQUENCE [LARGE SCALE GENOMIC DNA]</scope>
    <source>
        <strain evidence="16">CCNP1411</strain>
        <plasmid evidence="16">pne_5</plasmid>
    </source>
</reference>
<comment type="function">
    <text evidence="11">Subunits I and II form the functional core of the enzyme complex. Electrons originating in cytochrome c are transferred via heme a and Cu(A) to the binuclear center formed by heme a3 and Cu(B).</text>
</comment>
<evidence type="ECO:0000256" key="5">
    <source>
        <dbReference type="ARBA" id="ARBA00022692"/>
    </source>
</evidence>
<protein>
    <recommendedName>
        <fullName evidence="11">Cytochrome c oxidase subunit 2</fullName>
        <ecNumber evidence="11">7.1.1.9</ecNumber>
    </recommendedName>
</protein>
<evidence type="ECO:0000256" key="7">
    <source>
        <dbReference type="ARBA" id="ARBA00022982"/>
    </source>
</evidence>
<geneLocation type="plasmid" evidence="16">
    <name>pne_5</name>
</geneLocation>
<comment type="similarity">
    <text evidence="2 10">Belongs to the cytochrome c oxidase subunit 2 family.</text>
</comment>
<evidence type="ECO:0000256" key="9">
    <source>
        <dbReference type="ARBA" id="ARBA00023136"/>
    </source>
</evidence>
<dbReference type="GO" id="GO:0005886">
    <property type="term" value="C:plasma membrane"/>
    <property type="evidence" value="ECO:0007669"/>
    <property type="project" value="UniProtKB-SubCell"/>
</dbReference>
<dbReference type="GO" id="GO:0005507">
    <property type="term" value="F:copper ion binding"/>
    <property type="evidence" value="ECO:0007669"/>
    <property type="project" value="InterPro"/>
</dbReference>
<feature type="domain" description="Cytochrome oxidase subunit II copper A binding" evidence="13">
    <location>
        <begin position="152"/>
        <end position="263"/>
    </location>
</feature>
<keyword evidence="15" id="KW-0614">Plasmid</keyword>
<dbReference type="EC" id="7.1.1.9" evidence="11"/>
<evidence type="ECO:0000259" key="13">
    <source>
        <dbReference type="PROSITE" id="PS50857"/>
    </source>
</evidence>
<dbReference type="SUPFAM" id="SSF49503">
    <property type="entry name" value="Cupredoxins"/>
    <property type="match status" value="1"/>
</dbReference>
<dbReference type="Proteomes" id="UP000514713">
    <property type="component" value="Plasmid pNe_5"/>
</dbReference>
<dbReference type="GO" id="GO:0042773">
    <property type="term" value="P:ATP synthesis coupled electron transport"/>
    <property type="evidence" value="ECO:0007669"/>
    <property type="project" value="TreeGrafter"/>
</dbReference>
<feature type="transmembrane region" description="Helical" evidence="12">
    <location>
        <begin position="92"/>
        <end position="113"/>
    </location>
</feature>
<dbReference type="InterPro" id="IPR036257">
    <property type="entry name" value="Cyt_c_oxidase_su2_TM_sf"/>
</dbReference>
<keyword evidence="6" id="KW-1278">Translocase</keyword>
<organism evidence="15 16">
    <name type="scientific">Nostoc edaphicum CCNP1411</name>
    <dbReference type="NCBI Taxonomy" id="1472755"/>
    <lineage>
        <taxon>Bacteria</taxon>
        <taxon>Bacillati</taxon>
        <taxon>Cyanobacteriota</taxon>
        <taxon>Cyanophyceae</taxon>
        <taxon>Nostocales</taxon>
        <taxon>Nostocaceae</taxon>
        <taxon>Nostoc</taxon>
    </lineage>
</organism>
<feature type="domain" description="Cytochrome oxidase subunit II transmembrane region profile" evidence="14">
    <location>
        <begin position="23"/>
        <end position="120"/>
    </location>
</feature>
<dbReference type="PROSITE" id="PS50857">
    <property type="entry name" value="COX2_CUA"/>
    <property type="match status" value="1"/>
</dbReference>
<name>A0A7D7QHH3_9NOSO</name>
<keyword evidence="16" id="KW-1185">Reference proteome</keyword>
<comment type="cofactor">
    <cofactor evidence="11">
        <name>Cu cation</name>
        <dbReference type="ChEBI" id="CHEBI:23378"/>
    </cofactor>
    <text evidence="11">Binds a copper A center.</text>
</comment>
<keyword evidence="3 10" id="KW-0813">Transport</keyword>
<dbReference type="AlphaFoldDB" id="A0A7D7QHH3"/>
<comment type="catalytic activity">
    <reaction evidence="11">
        <text>4 Fe(II)-[cytochrome c] + O2 + 8 H(+)(in) = 4 Fe(III)-[cytochrome c] + 2 H2O + 4 H(+)(out)</text>
        <dbReference type="Rhea" id="RHEA:11436"/>
        <dbReference type="Rhea" id="RHEA-COMP:10350"/>
        <dbReference type="Rhea" id="RHEA-COMP:14399"/>
        <dbReference type="ChEBI" id="CHEBI:15377"/>
        <dbReference type="ChEBI" id="CHEBI:15378"/>
        <dbReference type="ChEBI" id="CHEBI:15379"/>
        <dbReference type="ChEBI" id="CHEBI:29033"/>
        <dbReference type="ChEBI" id="CHEBI:29034"/>
        <dbReference type="EC" id="7.1.1.9"/>
    </reaction>
</comment>
<evidence type="ECO:0000313" key="15">
    <source>
        <dbReference type="EMBL" id="QMS86521.1"/>
    </source>
</evidence>
<dbReference type="SUPFAM" id="SSF81464">
    <property type="entry name" value="Cytochrome c oxidase subunit II-like, transmembrane region"/>
    <property type="match status" value="1"/>
</dbReference>
<dbReference type="GO" id="GO:0004129">
    <property type="term" value="F:cytochrome-c oxidase activity"/>
    <property type="evidence" value="ECO:0007669"/>
    <property type="project" value="UniProtKB-EC"/>
</dbReference>
<evidence type="ECO:0000256" key="6">
    <source>
        <dbReference type="ARBA" id="ARBA00022967"/>
    </source>
</evidence>
<dbReference type="PANTHER" id="PTHR22888:SF9">
    <property type="entry name" value="CYTOCHROME C OXIDASE SUBUNIT 2"/>
    <property type="match status" value="1"/>
</dbReference>
<keyword evidence="11" id="KW-0479">Metal-binding</keyword>
<evidence type="ECO:0000256" key="10">
    <source>
        <dbReference type="RuleBase" id="RU000456"/>
    </source>
</evidence>
<feature type="transmembrane region" description="Helical" evidence="12">
    <location>
        <begin position="45"/>
        <end position="69"/>
    </location>
</feature>
<evidence type="ECO:0000313" key="16">
    <source>
        <dbReference type="Proteomes" id="UP000514713"/>
    </source>
</evidence>
<keyword evidence="9 12" id="KW-0472">Membrane</keyword>
<evidence type="ECO:0000256" key="4">
    <source>
        <dbReference type="ARBA" id="ARBA00022660"/>
    </source>
</evidence>
<dbReference type="Gene3D" id="1.10.287.90">
    <property type="match status" value="1"/>
</dbReference>
<evidence type="ECO:0000256" key="2">
    <source>
        <dbReference type="ARBA" id="ARBA00007866"/>
    </source>
</evidence>
<dbReference type="InterPro" id="IPR002429">
    <property type="entry name" value="CcO_II-like_C"/>
</dbReference>
<evidence type="ECO:0000256" key="12">
    <source>
        <dbReference type="SAM" id="Phobius"/>
    </source>
</evidence>
<evidence type="ECO:0000259" key="14">
    <source>
        <dbReference type="PROSITE" id="PS50999"/>
    </source>
</evidence>
<dbReference type="PROSITE" id="PS50999">
    <property type="entry name" value="COX2_TM"/>
    <property type="match status" value="1"/>
</dbReference>
<keyword evidence="7 10" id="KW-0249">Electron transport</keyword>
<evidence type="ECO:0000256" key="1">
    <source>
        <dbReference type="ARBA" id="ARBA00004141"/>
    </source>
</evidence>
<evidence type="ECO:0000256" key="8">
    <source>
        <dbReference type="ARBA" id="ARBA00022989"/>
    </source>
</evidence>
<feature type="transmembrane region" description="Helical" evidence="12">
    <location>
        <begin position="6"/>
        <end position="24"/>
    </location>
</feature>
<evidence type="ECO:0000256" key="11">
    <source>
        <dbReference type="RuleBase" id="RU004024"/>
    </source>
</evidence>
<dbReference type="Pfam" id="PF00116">
    <property type="entry name" value="COX2"/>
    <property type="match status" value="1"/>
</dbReference>
<dbReference type="InterPro" id="IPR011759">
    <property type="entry name" value="Cyt_c_oxidase_su2_TM_dom"/>
</dbReference>
<sequence>MKIQNILILIGCAIALTAASLWMGEQAYSWFPPQAAAESKLIDELFSFLVTLGTFIFLGVTGTVIYSIIFHRAGKYDTSDGPPIEGNVTLEVVWTTIPILLVLWIATYSYNIYAEMAIQGPMEAMHIHKMASAHAATMEEKGTFSITASNSIPVEKIEVLAKQWAWVFRYPNQNVTSTELHLPANRRVSLALQSADVLHGFYIPAFRLKQDIIPKQTIDFEFTPIRPGKYRLRDSQFSGTYFAAMQADVVVESTADYDQWLKLAATHKPVPANNQAANEYTQKIKGAFTTGYPTVIPAPPPLVNFSS</sequence>
<dbReference type="CDD" id="cd13919">
    <property type="entry name" value="CuRO_HCO_II_like_5"/>
    <property type="match status" value="1"/>
</dbReference>
<dbReference type="Gene3D" id="2.60.40.420">
    <property type="entry name" value="Cupredoxins - blue copper proteins"/>
    <property type="match status" value="1"/>
</dbReference>
<keyword evidence="5 10" id="KW-0812">Transmembrane</keyword>
<comment type="subcellular location">
    <subcellularLocation>
        <location evidence="10">Cell membrane</location>
        <topology evidence="10">Multi-pass membrane protein</topology>
    </subcellularLocation>
    <subcellularLocation>
        <location evidence="1">Membrane</location>
        <topology evidence="1">Multi-pass membrane protein</topology>
    </subcellularLocation>
</comment>
<keyword evidence="4 10" id="KW-0679">Respiratory chain</keyword>
<dbReference type="Pfam" id="PF02790">
    <property type="entry name" value="COX2_TM"/>
    <property type="match status" value="1"/>
</dbReference>